<evidence type="ECO:0000313" key="2">
    <source>
        <dbReference type="Proteomes" id="UP000257017"/>
    </source>
</evidence>
<dbReference type="RefSeq" id="WP_158380316.1">
    <property type="nucleotide sequence ID" value="NZ_CP028359.1"/>
</dbReference>
<proteinExistence type="predicted"/>
<gene>
    <name evidence="1" type="ORF">C9I73_055</name>
</gene>
<accession>A0A346E0U5</accession>
<evidence type="ECO:0008006" key="3">
    <source>
        <dbReference type="Google" id="ProtNLM"/>
    </source>
</evidence>
<evidence type="ECO:0000313" key="1">
    <source>
        <dbReference type="EMBL" id="AXN02600.1"/>
    </source>
</evidence>
<sequence length="44" mass="5585">MKRTYNPSKIKRRRKLGFRVLRKQKQYKNKRNNSLLRKRKILIK</sequence>
<protein>
    <recommendedName>
        <fullName evidence="3">50S ribosomal protein L34</fullName>
    </recommendedName>
</protein>
<dbReference type="AlphaFoldDB" id="A0A346E0U5"/>
<reference evidence="1 2" key="1">
    <citation type="submission" date="2018-03" db="EMBL/GenBank/DDBJ databases">
        <title>A parallel universe: an anciently diverged bacterial symbiosis in a Hawaiian planthopper (Hemiptera: Cixiidae) reveals rearranged nutritional responsibilities.</title>
        <authorList>
            <person name="Bennett G."/>
            <person name="Mao M."/>
        </authorList>
    </citation>
    <scope>NUCLEOTIDE SEQUENCE [LARGE SCALE GENOMIC DNA]</scope>
    <source>
        <strain evidence="1 2">OLIH</strain>
    </source>
</reference>
<organism evidence="1 2">
    <name type="scientific">Candidatus Karelsulcia muelleri</name>
    <dbReference type="NCBI Taxonomy" id="336810"/>
    <lineage>
        <taxon>Bacteria</taxon>
        <taxon>Pseudomonadati</taxon>
        <taxon>Bacteroidota</taxon>
        <taxon>Flavobacteriia</taxon>
        <taxon>Flavobacteriales</taxon>
        <taxon>Candidatus Karelsulcia</taxon>
    </lineage>
</organism>
<name>A0A346E0U5_9FLAO</name>
<dbReference type="Proteomes" id="UP000257017">
    <property type="component" value="Chromosome"/>
</dbReference>
<dbReference type="EMBL" id="CP028359">
    <property type="protein sequence ID" value="AXN02600.1"/>
    <property type="molecule type" value="Genomic_DNA"/>
</dbReference>